<dbReference type="GO" id="GO:0004124">
    <property type="term" value="F:cysteine synthase activity"/>
    <property type="evidence" value="ECO:0007669"/>
    <property type="project" value="UniProtKB-EC"/>
</dbReference>
<evidence type="ECO:0000256" key="2">
    <source>
        <dbReference type="ARBA" id="ARBA00011738"/>
    </source>
</evidence>
<reference evidence="6 7" key="1">
    <citation type="submission" date="2020-08" db="EMBL/GenBank/DDBJ databases">
        <title>Genomic Encyclopedia of Type Strains, Phase IV (KMG-IV): sequencing the most valuable type-strain genomes for metagenomic binning, comparative biology and taxonomic classification.</title>
        <authorList>
            <person name="Goeker M."/>
        </authorList>
    </citation>
    <scope>NUCLEOTIDE SEQUENCE [LARGE SCALE GENOMIC DNA]</scope>
    <source>
        <strain evidence="6 7">DSM 7465</strain>
    </source>
</reference>
<name>A0A840HTV1_9SPHN</name>
<evidence type="ECO:0000256" key="3">
    <source>
        <dbReference type="ARBA" id="ARBA00022679"/>
    </source>
</evidence>
<dbReference type="AlphaFoldDB" id="A0A840HTV1"/>
<protein>
    <submittedName>
        <fullName evidence="6">Cysteine synthase A</fullName>
        <ecNumber evidence="6">2.5.1.47</ecNumber>
    </submittedName>
</protein>
<evidence type="ECO:0000313" key="6">
    <source>
        <dbReference type="EMBL" id="MBB4641425.1"/>
    </source>
</evidence>
<dbReference type="RefSeq" id="WP_184475246.1">
    <property type="nucleotide sequence ID" value="NZ_JACHOV010000006.1"/>
</dbReference>
<evidence type="ECO:0000256" key="4">
    <source>
        <dbReference type="ARBA" id="ARBA00022898"/>
    </source>
</evidence>
<dbReference type="InterPro" id="IPR036052">
    <property type="entry name" value="TrpB-like_PALP_sf"/>
</dbReference>
<dbReference type="PANTHER" id="PTHR10314">
    <property type="entry name" value="CYSTATHIONINE BETA-SYNTHASE"/>
    <property type="match status" value="1"/>
</dbReference>
<dbReference type="Proteomes" id="UP000575068">
    <property type="component" value="Unassembled WGS sequence"/>
</dbReference>
<dbReference type="SUPFAM" id="SSF53686">
    <property type="entry name" value="Tryptophan synthase beta subunit-like PLP-dependent enzymes"/>
    <property type="match status" value="1"/>
</dbReference>
<proteinExistence type="predicted"/>
<comment type="subunit">
    <text evidence="2">Homodimer.</text>
</comment>
<sequence>MQFSAELSVGNTPLVALDRMFPPEVVPVFAKLEMLNVGGSVKDRTAHYMVSQALATGRITSESHLVESSSGNLAIALAIIAKRVGIPFTAVVDPNLAPANSRLIEAFGGHIDLVTDKDEGGGYLHTRIRRVDELVRTIPGAVWLNQYANPDNWRAHYNGIGEEIVREMPVEPTHVVAAVSTCGTLMGLARRLRERWPNIEVVAVDLEGSVIFGGAGGNRQIPGIGASRVPEQLALPEVDAVIYATDWESTLACRRLAESQGILAGGSSGSVMAAITKLIPNLRKGSCIVTLLPDRGERYLDTVYDPAWPAEERRQTRPFAASFRRLGERPALAWQSRRPTAAASSWMPEAHVLSANSQSEGAAL</sequence>
<keyword evidence="4" id="KW-0663">Pyridoxal phosphate</keyword>
<gene>
    <name evidence="6" type="ORF">HNQ99_001734</name>
</gene>
<dbReference type="EMBL" id="JACHOV010000006">
    <property type="protein sequence ID" value="MBB4641425.1"/>
    <property type="molecule type" value="Genomic_DNA"/>
</dbReference>
<accession>A0A840HTV1</accession>
<keyword evidence="3 6" id="KW-0808">Transferase</keyword>
<comment type="caution">
    <text evidence="6">The sequence shown here is derived from an EMBL/GenBank/DDBJ whole genome shotgun (WGS) entry which is preliminary data.</text>
</comment>
<dbReference type="InterPro" id="IPR023927">
    <property type="entry name" value="SbnA"/>
</dbReference>
<feature type="domain" description="Tryptophan synthase beta chain-like PALP" evidence="5">
    <location>
        <begin position="7"/>
        <end position="294"/>
    </location>
</feature>
<evidence type="ECO:0000259" key="5">
    <source>
        <dbReference type="Pfam" id="PF00291"/>
    </source>
</evidence>
<dbReference type="Pfam" id="PF00291">
    <property type="entry name" value="PALP"/>
    <property type="match status" value="1"/>
</dbReference>
<evidence type="ECO:0000313" key="7">
    <source>
        <dbReference type="Proteomes" id="UP000575068"/>
    </source>
</evidence>
<evidence type="ECO:0000256" key="1">
    <source>
        <dbReference type="ARBA" id="ARBA00001933"/>
    </source>
</evidence>
<keyword evidence="7" id="KW-1185">Reference proteome</keyword>
<organism evidence="6 7">
    <name type="scientific">Rhizorhapis suberifaciens</name>
    <name type="common">corky root of lettuce</name>
    <dbReference type="NCBI Taxonomy" id="13656"/>
    <lineage>
        <taxon>Bacteria</taxon>
        <taxon>Pseudomonadati</taxon>
        <taxon>Pseudomonadota</taxon>
        <taxon>Alphaproteobacteria</taxon>
        <taxon>Sphingomonadales</taxon>
        <taxon>Sphingomonadaceae</taxon>
        <taxon>Rhizorhapis</taxon>
    </lineage>
</organism>
<dbReference type="Gene3D" id="3.40.50.1100">
    <property type="match status" value="2"/>
</dbReference>
<dbReference type="InterPro" id="IPR050214">
    <property type="entry name" value="Cys_Synth/Cystath_Beta-Synth"/>
</dbReference>
<dbReference type="EC" id="2.5.1.47" evidence="6"/>
<dbReference type="CDD" id="cd01561">
    <property type="entry name" value="CBS_like"/>
    <property type="match status" value="1"/>
</dbReference>
<dbReference type="InterPro" id="IPR001926">
    <property type="entry name" value="TrpB-like_PALP"/>
</dbReference>
<comment type="cofactor">
    <cofactor evidence="1">
        <name>pyridoxal 5'-phosphate</name>
        <dbReference type="ChEBI" id="CHEBI:597326"/>
    </cofactor>
</comment>
<dbReference type="NCBIfam" id="TIGR03945">
    <property type="entry name" value="PLP_SbnA_fam"/>
    <property type="match status" value="1"/>
</dbReference>